<dbReference type="PANTHER" id="PTHR36981">
    <property type="entry name" value="ZGC:195170"/>
    <property type="match status" value="1"/>
</dbReference>
<organism evidence="2 3">
    <name type="scientific">Acropora cervicornis</name>
    <name type="common">Staghorn coral</name>
    <dbReference type="NCBI Taxonomy" id="6130"/>
    <lineage>
        <taxon>Eukaryota</taxon>
        <taxon>Metazoa</taxon>
        <taxon>Cnidaria</taxon>
        <taxon>Anthozoa</taxon>
        <taxon>Hexacorallia</taxon>
        <taxon>Scleractinia</taxon>
        <taxon>Astrocoeniina</taxon>
        <taxon>Acroporidae</taxon>
        <taxon>Acropora</taxon>
    </lineage>
</organism>
<gene>
    <name evidence="2" type="ORF">P5673_025116</name>
</gene>
<dbReference type="Pfam" id="PF20478">
    <property type="entry name" value="P2RX7_C"/>
    <property type="match status" value="1"/>
</dbReference>
<evidence type="ECO:0000313" key="3">
    <source>
        <dbReference type="Proteomes" id="UP001249851"/>
    </source>
</evidence>
<name>A0AAD9UXR1_ACRCE</name>
<comment type="caution">
    <text evidence="2">The sequence shown here is derived from an EMBL/GenBank/DDBJ whole genome shotgun (WGS) entry which is preliminary data.</text>
</comment>
<keyword evidence="3" id="KW-1185">Reference proteome</keyword>
<dbReference type="AlphaFoldDB" id="A0AAD9UXR1"/>
<evidence type="ECO:0000259" key="1">
    <source>
        <dbReference type="Pfam" id="PF20478"/>
    </source>
</evidence>
<proteinExistence type="predicted"/>
<accession>A0AAD9UXR1</accession>
<feature type="domain" description="P2X purinoreceptor 7 intracellular" evidence="1">
    <location>
        <begin position="51"/>
        <end position="106"/>
    </location>
</feature>
<evidence type="ECO:0000313" key="2">
    <source>
        <dbReference type="EMBL" id="KAK2553622.1"/>
    </source>
</evidence>
<protein>
    <recommendedName>
        <fullName evidence="1">P2X purinoreceptor 7 intracellular domain-containing protein</fullName>
    </recommendedName>
</protein>
<dbReference type="InterPro" id="IPR046815">
    <property type="entry name" value="P2RX7_C"/>
</dbReference>
<dbReference type="Proteomes" id="UP001249851">
    <property type="component" value="Unassembled WGS sequence"/>
</dbReference>
<sequence>MDSPCSSSENESQQCFNLDDVACIHDDDDKEPLATEEEVARYNADMEREAEIEEDIMEKFLRSGSYRQFTRLVWGYLGSSKRYPLPCCAYHAIRKEFPNEDGQYHRYEEKS</sequence>
<dbReference type="EMBL" id="JARQWQ010000076">
    <property type="protein sequence ID" value="KAK2553622.1"/>
    <property type="molecule type" value="Genomic_DNA"/>
</dbReference>
<reference evidence="2" key="1">
    <citation type="journal article" date="2023" name="G3 (Bethesda)">
        <title>Whole genome assembly and annotation of the endangered Caribbean coral Acropora cervicornis.</title>
        <authorList>
            <person name="Selwyn J.D."/>
            <person name="Vollmer S.V."/>
        </authorList>
    </citation>
    <scope>NUCLEOTIDE SEQUENCE</scope>
    <source>
        <strain evidence="2">K2</strain>
    </source>
</reference>
<reference evidence="2" key="2">
    <citation type="journal article" date="2023" name="Science">
        <title>Genomic signatures of disease resistance in endangered staghorn corals.</title>
        <authorList>
            <person name="Vollmer S.V."/>
            <person name="Selwyn J.D."/>
            <person name="Despard B.A."/>
            <person name="Roesel C.L."/>
        </authorList>
    </citation>
    <scope>NUCLEOTIDE SEQUENCE</scope>
    <source>
        <strain evidence="2">K2</strain>
    </source>
</reference>
<dbReference type="PANTHER" id="PTHR36981:SF1">
    <property type="entry name" value="P2X PURINORECEPTOR 7 INTRACELLULAR DOMAIN-CONTAINING PROTEIN"/>
    <property type="match status" value="1"/>
</dbReference>